<keyword evidence="2" id="KW-0223">Dioxygenase</keyword>
<keyword evidence="3" id="KW-1185">Reference proteome</keyword>
<dbReference type="GO" id="GO:0019441">
    <property type="term" value="P:L-tryptophan catabolic process to kynurenine"/>
    <property type="evidence" value="ECO:0007669"/>
    <property type="project" value="InterPro"/>
</dbReference>
<proteinExistence type="predicted"/>
<dbReference type="PANTHER" id="PTHR10138">
    <property type="entry name" value="TRYPTOPHAN 2,3-DIOXYGENASE"/>
    <property type="match status" value="1"/>
</dbReference>
<dbReference type="GO" id="GO:0004833">
    <property type="term" value="F:L-tryptophan 2,3-dioxygenase activity"/>
    <property type="evidence" value="ECO:0007669"/>
    <property type="project" value="InterPro"/>
</dbReference>
<organism evidence="2 3">
    <name type="scientific">Spongiactinospora gelatinilytica</name>
    <dbReference type="NCBI Taxonomy" id="2666298"/>
    <lineage>
        <taxon>Bacteria</taxon>
        <taxon>Bacillati</taxon>
        <taxon>Actinomycetota</taxon>
        <taxon>Actinomycetes</taxon>
        <taxon>Streptosporangiales</taxon>
        <taxon>Streptosporangiaceae</taxon>
        <taxon>Spongiactinospora</taxon>
    </lineage>
</organism>
<reference evidence="2 3" key="1">
    <citation type="submission" date="2018-01" db="EMBL/GenBank/DDBJ databases">
        <title>Draft genome sequence of Sphaerisporangium sp. 7K107.</title>
        <authorList>
            <person name="Sahin N."/>
            <person name="Saygin H."/>
            <person name="Ay H."/>
        </authorList>
    </citation>
    <scope>NUCLEOTIDE SEQUENCE [LARGE SCALE GENOMIC DNA]</scope>
    <source>
        <strain evidence="2 3">7K107</strain>
    </source>
</reference>
<dbReference type="AlphaFoldDB" id="A0A2W2IJT4"/>
<dbReference type="SUPFAM" id="SSF140959">
    <property type="entry name" value="Indolic compounds 2,3-dioxygenase-like"/>
    <property type="match status" value="1"/>
</dbReference>
<dbReference type="PANTHER" id="PTHR10138:SF0">
    <property type="entry name" value="TRYPTOPHAN 2,3-DIOXYGENASE"/>
    <property type="match status" value="1"/>
</dbReference>
<name>A0A2W2IJT4_9ACTN</name>
<evidence type="ECO:0000313" key="2">
    <source>
        <dbReference type="EMBL" id="PZG50354.1"/>
    </source>
</evidence>
<dbReference type="Proteomes" id="UP000248544">
    <property type="component" value="Unassembled WGS sequence"/>
</dbReference>
<sequence length="281" mass="31825">MTTGWNGGCQVSAVPDGEGPAKAVPPRSFGEEGARLSYGAYLRLPELLAQQVPQSSAPDELLFITVHQVYELWFKLLLHELEQARDAMAGGELWLAGHKFKRVHTIERVLVEQIEVLETMTPQDFLEFRALLAPASGFQSVQFRELEFLSGAKDAAYLERFRGASDVEVARLRRRLSEPTLWDAYLTALSRRGLPISDDEIMESLLTVARDRGSHDDLWRLAEDLLTHDETAAHWRMRHVQMVERQIGTKSGTGGSTGAPYLRGRTLLHYFPLLWELRSWL</sequence>
<dbReference type="InterPro" id="IPR037217">
    <property type="entry name" value="Trp/Indoleamine_2_3_dOase-like"/>
</dbReference>
<dbReference type="GO" id="GO:0046872">
    <property type="term" value="F:metal ion binding"/>
    <property type="evidence" value="ECO:0007669"/>
    <property type="project" value="InterPro"/>
</dbReference>
<dbReference type="GO" id="GO:0019442">
    <property type="term" value="P:L-tryptophan catabolic process to acetyl-CoA"/>
    <property type="evidence" value="ECO:0007669"/>
    <property type="project" value="TreeGrafter"/>
</dbReference>
<comment type="caution">
    <text evidence="2">The sequence shown here is derived from an EMBL/GenBank/DDBJ whole genome shotgun (WGS) entry which is preliminary data.</text>
</comment>
<evidence type="ECO:0000256" key="1">
    <source>
        <dbReference type="SAM" id="MobiDB-lite"/>
    </source>
</evidence>
<feature type="region of interest" description="Disordered" evidence="1">
    <location>
        <begin position="1"/>
        <end position="26"/>
    </location>
</feature>
<dbReference type="Gene3D" id="1.20.58.480">
    <property type="match status" value="1"/>
</dbReference>
<dbReference type="EMBL" id="POUA01000062">
    <property type="protein sequence ID" value="PZG50354.1"/>
    <property type="molecule type" value="Genomic_DNA"/>
</dbReference>
<dbReference type="InterPro" id="IPR004981">
    <property type="entry name" value="Trp_2_3_dOase"/>
</dbReference>
<dbReference type="GO" id="GO:0020037">
    <property type="term" value="F:heme binding"/>
    <property type="evidence" value="ECO:0007669"/>
    <property type="project" value="InterPro"/>
</dbReference>
<keyword evidence="2" id="KW-0560">Oxidoreductase</keyword>
<accession>A0A2W2IJT4</accession>
<dbReference type="Pfam" id="PF03301">
    <property type="entry name" value="Trp_dioxygenase"/>
    <property type="match status" value="2"/>
</dbReference>
<evidence type="ECO:0000313" key="3">
    <source>
        <dbReference type="Proteomes" id="UP000248544"/>
    </source>
</evidence>
<protein>
    <submittedName>
        <fullName evidence="2">Tryptophan 2,3-dioxygenase</fullName>
    </submittedName>
</protein>
<gene>
    <name evidence="2" type="ORF">C1I98_10760</name>
</gene>